<dbReference type="RefSeq" id="WP_048280404.1">
    <property type="nucleotide sequence ID" value="NZ_LDZF01000027.1"/>
</dbReference>
<dbReference type="SUPFAM" id="SSF54427">
    <property type="entry name" value="NTF2-like"/>
    <property type="match status" value="1"/>
</dbReference>
<dbReference type="Pfam" id="PF14534">
    <property type="entry name" value="DUF4440"/>
    <property type="match status" value="1"/>
</dbReference>
<dbReference type="Proteomes" id="UP000036196">
    <property type="component" value="Unassembled WGS sequence"/>
</dbReference>
<evidence type="ECO:0000313" key="2">
    <source>
        <dbReference type="EMBL" id="KMK11606.1"/>
    </source>
</evidence>
<dbReference type="STRING" id="61647.LG71_17480"/>
<organism evidence="2 3">
    <name type="scientific">Pluralibacter gergoviae</name>
    <name type="common">Enterobacter gergoviae</name>
    <dbReference type="NCBI Taxonomy" id="61647"/>
    <lineage>
        <taxon>Bacteria</taxon>
        <taxon>Pseudomonadati</taxon>
        <taxon>Pseudomonadota</taxon>
        <taxon>Gammaproteobacteria</taxon>
        <taxon>Enterobacterales</taxon>
        <taxon>Enterobacteriaceae</taxon>
        <taxon>Pluralibacter</taxon>
    </lineage>
</organism>
<accession>A0A0J5KVM2</accession>
<protein>
    <recommendedName>
        <fullName evidence="1">DUF4440 domain-containing protein</fullName>
    </recommendedName>
</protein>
<comment type="caution">
    <text evidence="2">The sequence shown here is derived from an EMBL/GenBank/DDBJ whole genome shotgun (WGS) entry which is preliminary data.</text>
</comment>
<sequence>MLIDTLIDLEQSLHFDKRNNREWLESILHPDFKEIARSGRMVTRAETIESLANEMSPQPLLSFDYRLALVEEKCALLNYQTSQVDGSQAALRASMWVLTDAGHWQLFFHQGTPTAEVD</sequence>
<evidence type="ECO:0000313" key="3">
    <source>
        <dbReference type="Proteomes" id="UP000036196"/>
    </source>
</evidence>
<gene>
    <name evidence="2" type="ORF">ABW06_20690</name>
</gene>
<dbReference type="eggNOG" id="COG4994">
    <property type="taxonomic scope" value="Bacteria"/>
</dbReference>
<name>A0A0J5KVM2_PLUGE</name>
<keyword evidence="3" id="KW-1185">Reference proteome</keyword>
<evidence type="ECO:0000259" key="1">
    <source>
        <dbReference type="Pfam" id="PF14534"/>
    </source>
</evidence>
<dbReference type="InterPro" id="IPR027843">
    <property type="entry name" value="DUF4440"/>
</dbReference>
<dbReference type="Gene3D" id="3.10.450.50">
    <property type="match status" value="1"/>
</dbReference>
<dbReference type="PATRIC" id="fig|61647.15.peg.2705"/>
<reference evidence="2 3" key="1">
    <citation type="submission" date="2015-05" db="EMBL/GenBank/DDBJ databases">
        <title>Genome sequences of Pluralibacter gergoviae.</title>
        <authorList>
            <person name="Greninger A.L."/>
            <person name="Miller S."/>
        </authorList>
    </citation>
    <scope>NUCLEOTIDE SEQUENCE [LARGE SCALE GENOMIC DNA]</scope>
    <source>
        <strain evidence="2 3">JS81F13</strain>
    </source>
</reference>
<dbReference type="AlphaFoldDB" id="A0A0J5KVM2"/>
<feature type="domain" description="DUF4440" evidence="1">
    <location>
        <begin position="18"/>
        <end position="106"/>
    </location>
</feature>
<dbReference type="InterPro" id="IPR032710">
    <property type="entry name" value="NTF2-like_dom_sf"/>
</dbReference>
<dbReference type="EMBL" id="LDZF01000027">
    <property type="protein sequence ID" value="KMK11606.1"/>
    <property type="molecule type" value="Genomic_DNA"/>
</dbReference>
<proteinExistence type="predicted"/>